<dbReference type="GO" id="GO:0019391">
    <property type="term" value="P:glucuronoside catabolic process"/>
    <property type="evidence" value="ECO:0007669"/>
    <property type="project" value="TreeGrafter"/>
</dbReference>
<feature type="domain" description="Glycoside hydrolase family 2 catalytic" evidence="9">
    <location>
        <begin position="442"/>
        <end position="529"/>
    </location>
</feature>
<dbReference type="Gene3D" id="2.60.40.10">
    <property type="entry name" value="Immunoglobulins"/>
    <property type="match status" value="1"/>
</dbReference>
<dbReference type="PANTHER" id="PTHR10066:SF67">
    <property type="entry name" value="BETA-GLUCURONIDASE"/>
    <property type="match status" value="1"/>
</dbReference>
<comment type="subunit">
    <text evidence="7">Homotetramer.</text>
</comment>
<dbReference type="SUPFAM" id="SSF49303">
    <property type="entry name" value="beta-Galactosidase/glucuronidase domain"/>
    <property type="match status" value="1"/>
</dbReference>
<keyword evidence="5 7" id="KW-0378">Hydrolase</keyword>
<evidence type="ECO:0000256" key="2">
    <source>
        <dbReference type="ARBA" id="ARBA00007401"/>
    </source>
</evidence>
<evidence type="ECO:0000256" key="1">
    <source>
        <dbReference type="ARBA" id="ARBA00003025"/>
    </source>
</evidence>
<organism evidence="11 12">
    <name type="scientific">Aromia moschata</name>
    <dbReference type="NCBI Taxonomy" id="1265417"/>
    <lineage>
        <taxon>Eukaryota</taxon>
        <taxon>Metazoa</taxon>
        <taxon>Ecdysozoa</taxon>
        <taxon>Arthropoda</taxon>
        <taxon>Hexapoda</taxon>
        <taxon>Insecta</taxon>
        <taxon>Pterygota</taxon>
        <taxon>Neoptera</taxon>
        <taxon>Endopterygota</taxon>
        <taxon>Coleoptera</taxon>
        <taxon>Polyphaga</taxon>
        <taxon>Cucujiformia</taxon>
        <taxon>Chrysomeloidea</taxon>
        <taxon>Cerambycidae</taxon>
        <taxon>Cerambycinae</taxon>
        <taxon>Callichromatini</taxon>
        <taxon>Aromia</taxon>
    </lineage>
</organism>
<dbReference type="FunFam" id="2.60.40.10:FF:000628">
    <property type="entry name" value="Beta-glucuronidase"/>
    <property type="match status" value="1"/>
</dbReference>
<dbReference type="InterPro" id="IPR023230">
    <property type="entry name" value="Glyco_hydro_2_CS"/>
</dbReference>
<evidence type="ECO:0000256" key="6">
    <source>
        <dbReference type="ARBA" id="ARBA00023295"/>
    </source>
</evidence>
<dbReference type="SUPFAM" id="SSF49785">
    <property type="entry name" value="Galactose-binding domain-like"/>
    <property type="match status" value="1"/>
</dbReference>
<keyword evidence="6 7" id="KW-0326">Glycosidase</keyword>
<feature type="domain" description="Glycosyl hydrolases family 2 sugar binding" evidence="10">
    <location>
        <begin position="87"/>
        <end position="255"/>
    </location>
</feature>
<dbReference type="SUPFAM" id="SSF51445">
    <property type="entry name" value="(Trans)glycosidases"/>
    <property type="match status" value="1"/>
</dbReference>
<feature type="domain" description="Glycoside hydrolase family 2 catalytic" evidence="9">
    <location>
        <begin position="365"/>
        <end position="441"/>
    </location>
</feature>
<dbReference type="Proteomes" id="UP001162162">
    <property type="component" value="Unassembled WGS sequence"/>
</dbReference>
<dbReference type="InterPro" id="IPR006103">
    <property type="entry name" value="Glyco_hydro_2_cat"/>
</dbReference>
<evidence type="ECO:0000259" key="10">
    <source>
        <dbReference type="Pfam" id="PF02837"/>
    </source>
</evidence>
<dbReference type="GO" id="GO:0030246">
    <property type="term" value="F:carbohydrate binding"/>
    <property type="evidence" value="ECO:0007669"/>
    <property type="project" value="TreeGrafter"/>
</dbReference>
<evidence type="ECO:0000259" key="9">
    <source>
        <dbReference type="Pfam" id="PF02836"/>
    </source>
</evidence>
<accession>A0AAV8Z4N3</accession>
<sequence length="533" mass="60262">MSFCACSEASVERSRIKPNQAETITKNELFEEEEGLSYGAWRNSRTNEENIPVETFHSLLAVMQVGVHGDKGILYPRSSIIRESITLDGLWEFSLSKDSSCATTGHCFQNSDVNDEDVELMPVPASYNDVSTNTKVRDHVGIARYYRRFVVPQGWQNKTVWLRFGSVCYAAEVYINEQHAVSHQIGHLPFEAEVTSLLKVHTFNNITVLVNNTLTNTTVPQGEVETLSSGRLAQTYTFDFFNYAGIDRSVVLYTTADTYIDDITITTTISGTSGIINYDVVLEGNDIVTHVVTVIDKEGNEIVSTNESLSGTLEVPEAILWWPYLMNENPGYLYTLRIDIFDEEGVWLDRYDQPFGIRELYWDNTSFKINGKPLYLRGFGRHEDSDIRGKGFDLPLIIRDHNLIKWIGANSYRTSHYPYAEEIMDLADSLGIMIVDECPAVNTEEVIAHVKSLDTTRPVTVVNNVNSTEDHSGQFIDILSFNKYSGWYEDEGDLDVVVKKVVDYAEAWHTEHNKPVLITEYGADTLEGLHFVS</sequence>
<evidence type="ECO:0000256" key="4">
    <source>
        <dbReference type="ARBA" id="ARBA00016205"/>
    </source>
</evidence>
<dbReference type="InterPro" id="IPR013783">
    <property type="entry name" value="Ig-like_fold"/>
</dbReference>
<dbReference type="InterPro" id="IPR008979">
    <property type="entry name" value="Galactose-bd-like_sf"/>
</dbReference>
<gene>
    <name evidence="11" type="ORF">NQ318_022410</name>
</gene>
<evidence type="ECO:0000313" key="12">
    <source>
        <dbReference type="Proteomes" id="UP001162162"/>
    </source>
</evidence>
<dbReference type="Gene3D" id="3.20.20.80">
    <property type="entry name" value="Glycosidases"/>
    <property type="match status" value="2"/>
</dbReference>
<dbReference type="InterPro" id="IPR036156">
    <property type="entry name" value="Beta-gal/glucu_dom_sf"/>
</dbReference>
<dbReference type="EMBL" id="JAPWTK010000014">
    <property type="protein sequence ID" value="KAJ8959149.1"/>
    <property type="molecule type" value="Genomic_DNA"/>
</dbReference>
<dbReference type="Pfam" id="PF02837">
    <property type="entry name" value="Glyco_hydro_2_N"/>
    <property type="match status" value="1"/>
</dbReference>
<dbReference type="AlphaFoldDB" id="A0AAV8Z4N3"/>
<dbReference type="InterPro" id="IPR006104">
    <property type="entry name" value="Glyco_hydro_2_N"/>
</dbReference>
<comment type="function">
    <text evidence="1 7">Plays an important role in the degradation of dermatan and keratan sulfates.</text>
</comment>
<dbReference type="InterPro" id="IPR017853">
    <property type="entry name" value="GH"/>
</dbReference>
<comment type="similarity">
    <text evidence="2 7">Belongs to the glycosyl hydrolase 2 family.</text>
</comment>
<evidence type="ECO:0000259" key="8">
    <source>
        <dbReference type="Pfam" id="PF00703"/>
    </source>
</evidence>
<comment type="catalytic activity">
    <reaction evidence="7">
        <text>a beta-D-glucuronoside + H2O = D-glucuronate + an alcohol</text>
        <dbReference type="Rhea" id="RHEA:17633"/>
        <dbReference type="ChEBI" id="CHEBI:15377"/>
        <dbReference type="ChEBI" id="CHEBI:30879"/>
        <dbReference type="ChEBI" id="CHEBI:58720"/>
        <dbReference type="ChEBI" id="CHEBI:83411"/>
        <dbReference type="EC" id="3.2.1.31"/>
    </reaction>
</comment>
<name>A0AAV8Z4N3_9CUCU</name>
<dbReference type="FunFam" id="2.60.120.260:FF:000027">
    <property type="entry name" value="Beta-glucuronidase"/>
    <property type="match status" value="1"/>
</dbReference>
<dbReference type="GO" id="GO:0005975">
    <property type="term" value="P:carbohydrate metabolic process"/>
    <property type="evidence" value="ECO:0007669"/>
    <property type="project" value="InterPro"/>
</dbReference>
<comment type="activity regulation">
    <text evidence="7">Inhibited by L-aspartic acid.</text>
</comment>
<dbReference type="EC" id="3.2.1.31" evidence="3 7"/>
<dbReference type="Pfam" id="PF02836">
    <property type="entry name" value="Glyco_hydro_2_C"/>
    <property type="match status" value="2"/>
</dbReference>
<dbReference type="GO" id="GO:0005615">
    <property type="term" value="C:extracellular space"/>
    <property type="evidence" value="ECO:0007669"/>
    <property type="project" value="TreeGrafter"/>
</dbReference>
<evidence type="ECO:0000256" key="7">
    <source>
        <dbReference type="RuleBase" id="RU361154"/>
    </source>
</evidence>
<dbReference type="InterPro" id="IPR006102">
    <property type="entry name" value="Ig-like_GH2"/>
</dbReference>
<dbReference type="Gene3D" id="2.60.120.260">
    <property type="entry name" value="Galactose-binding domain-like"/>
    <property type="match status" value="1"/>
</dbReference>
<evidence type="ECO:0000256" key="5">
    <source>
        <dbReference type="ARBA" id="ARBA00022801"/>
    </source>
</evidence>
<dbReference type="PRINTS" id="PR00132">
    <property type="entry name" value="GLHYDRLASE2"/>
</dbReference>
<protein>
    <recommendedName>
        <fullName evidence="4 7">Beta-glucuronidase</fullName>
        <ecNumber evidence="3 7">3.2.1.31</ecNumber>
    </recommendedName>
</protein>
<comment type="caution">
    <text evidence="11">The sequence shown here is derived from an EMBL/GenBank/DDBJ whole genome shotgun (WGS) entry which is preliminary data.</text>
</comment>
<dbReference type="PROSITE" id="PS00719">
    <property type="entry name" value="GLYCOSYL_HYDROL_F2_1"/>
    <property type="match status" value="1"/>
</dbReference>
<reference evidence="11" key="1">
    <citation type="journal article" date="2023" name="Insect Mol. Biol.">
        <title>Genome sequencing provides insights into the evolution of gene families encoding plant cell wall-degrading enzymes in longhorned beetles.</title>
        <authorList>
            <person name="Shin N.R."/>
            <person name="Okamura Y."/>
            <person name="Kirsch R."/>
            <person name="Pauchet Y."/>
        </authorList>
    </citation>
    <scope>NUCLEOTIDE SEQUENCE</scope>
    <source>
        <strain evidence="11">AMC_N1</strain>
    </source>
</reference>
<keyword evidence="7" id="KW-0458">Lysosome</keyword>
<dbReference type="PANTHER" id="PTHR10066">
    <property type="entry name" value="BETA-GLUCURONIDASE"/>
    <property type="match status" value="1"/>
</dbReference>
<keyword evidence="12" id="KW-1185">Reference proteome</keyword>
<dbReference type="InterPro" id="IPR006101">
    <property type="entry name" value="Glyco_hydro_2"/>
</dbReference>
<evidence type="ECO:0000313" key="11">
    <source>
        <dbReference type="EMBL" id="KAJ8959149.1"/>
    </source>
</evidence>
<dbReference type="Pfam" id="PF00703">
    <property type="entry name" value="Glyco_hydro_2"/>
    <property type="match status" value="1"/>
</dbReference>
<proteinExistence type="inferred from homology"/>
<evidence type="ECO:0000256" key="3">
    <source>
        <dbReference type="ARBA" id="ARBA00012761"/>
    </source>
</evidence>
<feature type="domain" description="Glycoside hydrolase family 2 immunoglobulin-like beta-sandwich" evidence="8">
    <location>
        <begin position="258"/>
        <end position="358"/>
    </location>
</feature>
<dbReference type="GO" id="GO:0004566">
    <property type="term" value="F:beta-glucuronidase activity"/>
    <property type="evidence" value="ECO:0007669"/>
    <property type="project" value="UniProtKB-EC"/>
</dbReference>